<gene>
    <name evidence="6" type="ORF">H6X83_07465</name>
</gene>
<dbReference type="GO" id="GO:0016887">
    <property type="term" value="F:ATP hydrolysis activity"/>
    <property type="evidence" value="ECO:0007669"/>
    <property type="project" value="InterPro"/>
</dbReference>
<dbReference type="InterPro" id="IPR003439">
    <property type="entry name" value="ABC_transporter-like_ATP-bd"/>
</dbReference>
<reference evidence="6 7" key="1">
    <citation type="submission" date="2020-08" db="EMBL/GenBank/DDBJ databases">
        <authorList>
            <person name="Ren C."/>
            <person name="Gu Y."/>
            <person name="Xu Y."/>
        </authorList>
    </citation>
    <scope>NUCLEOTIDE SEQUENCE [LARGE SCALE GENOMIC DNA]</scope>
    <source>
        <strain evidence="6 7">LBM18003</strain>
    </source>
</reference>
<dbReference type="SMART" id="SM00382">
    <property type="entry name" value="AAA"/>
    <property type="match status" value="1"/>
</dbReference>
<evidence type="ECO:0000256" key="3">
    <source>
        <dbReference type="ARBA" id="ARBA00022741"/>
    </source>
</evidence>
<dbReference type="InterPro" id="IPR027417">
    <property type="entry name" value="P-loop_NTPase"/>
</dbReference>
<dbReference type="EMBL" id="CP060696">
    <property type="protein sequence ID" value="QNO16817.1"/>
    <property type="molecule type" value="Genomic_DNA"/>
</dbReference>
<dbReference type="RefSeq" id="WP_212505884.1">
    <property type="nucleotide sequence ID" value="NZ_CP060696.1"/>
</dbReference>
<dbReference type="Pfam" id="PF00005">
    <property type="entry name" value="ABC_tran"/>
    <property type="match status" value="1"/>
</dbReference>
<comment type="similarity">
    <text evidence="1">Belongs to the ABC transporter superfamily.</text>
</comment>
<dbReference type="KEGG" id="caml:H6X83_07465"/>
<dbReference type="PANTHER" id="PTHR42734:SF17">
    <property type="entry name" value="METAL TRANSPORT SYSTEM ATP-BINDING PROTEIN TM_0124-RELATED"/>
    <property type="match status" value="1"/>
</dbReference>
<sequence>MIQAKNLTFSYTGSPPFILNHLELEVPAGSYISIVGENGCGKSTLMRLILCFLKPTAGTVCCDANRIGYVPQKVNFGNDDFPITVFEMMDSYRKLLKISNRQETVDCLEKVGMLAKKKAGMSTLSGGQSQKVRIARALMGNPQLLILDEPSTGVDVQSQREIYGLLKKLNTENHITIVSVEHNLNAAVENSTGIFHMTEGRGHMCTPENYAEEMLVTAERGI</sequence>
<evidence type="ECO:0000259" key="5">
    <source>
        <dbReference type="PROSITE" id="PS50893"/>
    </source>
</evidence>
<dbReference type="SUPFAM" id="SSF52540">
    <property type="entry name" value="P-loop containing nucleoside triphosphate hydrolases"/>
    <property type="match status" value="1"/>
</dbReference>
<dbReference type="PROSITE" id="PS00211">
    <property type="entry name" value="ABC_TRANSPORTER_1"/>
    <property type="match status" value="1"/>
</dbReference>
<protein>
    <submittedName>
        <fullName evidence="6">Metal ABC transporter ATP-binding protein</fullName>
    </submittedName>
</protein>
<dbReference type="AlphaFoldDB" id="A0A7G9WDQ5"/>
<name>A0A7G9WDQ5_9FIRM</name>
<keyword evidence="4 6" id="KW-0067">ATP-binding</keyword>
<accession>A0A7G9WDQ5</accession>
<evidence type="ECO:0000256" key="4">
    <source>
        <dbReference type="ARBA" id="ARBA00022840"/>
    </source>
</evidence>
<dbReference type="InterPro" id="IPR050153">
    <property type="entry name" value="Metal_Ion_Import_ABC"/>
</dbReference>
<evidence type="ECO:0000313" key="6">
    <source>
        <dbReference type="EMBL" id="QNO16817.1"/>
    </source>
</evidence>
<keyword evidence="2" id="KW-0813">Transport</keyword>
<dbReference type="PROSITE" id="PS50893">
    <property type="entry name" value="ABC_TRANSPORTER_2"/>
    <property type="match status" value="1"/>
</dbReference>
<dbReference type="GO" id="GO:0005524">
    <property type="term" value="F:ATP binding"/>
    <property type="evidence" value="ECO:0007669"/>
    <property type="project" value="UniProtKB-KW"/>
</dbReference>
<dbReference type="InterPro" id="IPR003593">
    <property type="entry name" value="AAA+_ATPase"/>
</dbReference>
<evidence type="ECO:0000256" key="1">
    <source>
        <dbReference type="ARBA" id="ARBA00005417"/>
    </source>
</evidence>
<dbReference type="PANTHER" id="PTHR42734">
    <property type="entry name" value="METAL TRANSPORT SYSTEM ATP-BINDING PROTEIN TM_0124-RELATED"/>
    <property type="match status" value="1"/>
</dbReference>
<dbReference type="Proteomes" id="UP000516046">
    <property type="component" value="Chromosome"/>
</dbReference>
<evidence type="ECO:0000313" key="7">
    <source>
        <dbReference type="Proteomes" id="UP000516046"/>
    </source>
</evidence>
<dbReference type="InterPro" id="IPR017871">
    <property type="entry name" value="ABC_transporter-like_CS"/>
</dbReference>
<feature type="domain" description="ABC transporter" evidence="5">
    <location>
        <begin position="2"/>
        <end position="222"/>
    </location>
</feature>
<proteinExistence type="inferred from homology"/>
<keyword evidence="3" id="KW-0547">Nucleotide-binding</keyword>
<organism evidence="6 7">
    <name type="scientific">Caproicibacterium amylolyticum</name>
    <dbReference type="NCBI Taxonomy" id="2766537"/>
    <lineage>
        <taxon>Bacteria</taxon>
        <taxon>Bacillati</taxon>
        <taxon>Bacillota</taxon>
        <taxon>Clostridia</taxon>
        <taxon>Eubacteriales</taxon>
        <taxon>Oscillospiraceae</taxon>
        <taxon>Caproicibacterium</taxon>
    </lineage>
</organism>
<dbReference type="Gene3D" id="3.40.50.300">
    <property type="entry name" value="P-loop containing nucleotide triphosphate hydrolases"/>
    <property type="match status" value="1"/>
</dbReference>
<evidence type="ECO:0000256" key="2">
    <source>
        <dbReference type="ARBA" id="ARBA00022448"/>
    </source>
</evidence>
<keyword evidence="7" id="KW-1185">Reference proteome</keyword>